<feature type="compositionally biased region" description="Basic residues" evidence="1">
    <location>
        <begin position="672"/>
        <end position="682"/>
    </location>
</feature>
<proteinExistence type="predicted"/>
<feature type="compositionally biased region" description="Basic and acidic residues" evidence="1">
    <location>
        <begin position="570"/>
        <end position="584"/>
    </location>
</feature>
<feature type="compositionally biased region" description="Basic and acidic residues" evidence="1">
    <location>
        <begin position="657"/>
        <end position="671"/>
    </location>
</feature>
<dbReference type="InterPro" id="IPR056852">
    <property type="entry name" value="AK17A/B"/>
</dbReference>
<feature type="region of interest" description="Disordered" evidence="1">
    <location>
        <begin position="279"/>
        <end position="347"/>
    </location>
</feature>
<dbReference type="GeneTree" id="ENSGT00440000039314"/>
<organism evidence="2 3">
    <name type="scientific">Felis catus</name>
    <name type="common">Cat</name>
    <name type="synonym">Felis silvestris catus</name>
    <dbReference type="NCBI Taxonomy" id="9685"/>
    <lineage>
        <taxon>Eukaryota</taxon>
        <taxon>Metazoa</taxon>
        <taxon>Chordata</taxon>
        <taxon>Craniata</taxon>
        <taxon>Vertebrata</taxon>
        <taxon>Euteleostomi</taxon>
        <taxon>Mammalia</taxon>
        <taxon>Eutheria</taxon>
        <taxon>Laurasiatheria</taxon>
        <taxon>Carnivora</taxon>
        <taxon>Feliformia</taxon>
        <taxon>Felidae</taxon>
        <taxon>Felinae</taxon>
        <taxon>Felis</taxon>
    </lineage>
</organism>
<feature type="compositionally biased region" description="Basic and acidic residues" evidence="1">
    <location>
        <begin position="634"/>
        <end position="649"/>
    </location>
</feature>
<gene>
    <name evidence="2" type="primary">AKAP17A</name>
</gene>
<dbReference type="PANTHER" id="PTHR12484:SF2">
    <property type="entry name" value="A-KINASE ANCHOR PROTEIN 17A"/>
    <property type="match status" value="1"/>
</dbReference>
<feature type="compositionally biased region" description="Basic and acidic residues" evidence="1">
    <location>
        <begin position="532"/>
        <end position="543"/>
    </location>
</feature>
<dbReference type="Pfam" id="PF25015">
    <property type="entry name" value="RBD_AKAP-17A"/>
    <property type="match status" value="1"/>
</dbReference>
<protein>
    <recommendedName>
        <fullName evidence="4">A-kinase anchoring protein 17A</fullName>
    </recommendedName>
</protein>
<name>A0ABI7VVJ2_FELCA</name>
<evidence type="ECO:0008006" key="4">
    <source>
        <dbReference type="Google" id="ProtNLM"/>
    </source>
</evidence>
<keyword evidence="3" id="KW-1185">Reference proteome</keyword>
<dbReference type="Ensembl" id="ENSFCTT00005003478.1">
    <property type="protein sequence ID" value="ENSFCTP00005002073.1"/>
    <property type="gene ID" value="ENSFCTG00005001362.1"/>
</dbReference>
<evidence type="ECO:0000256" key="1">
    <source>
        <dbReference type="SAM" id="MobiDB-lite"/>
    </source>
</evidence>
<dbReference type="CDD" id="cd12264">
    <property type="entry name" value="RRM_AKAP17A"/>
    <property type="match status" value="1"/>
</dbReference>
<feature type="compositionally biased region" description="Polar residues" evidence="1">
    <location>
        <begin position="699"/>
        <end position="711"/>
    </location>
</feature>
<reference evidence="2 3" key="1">
    <citation type="submission" date="2021-02" db="EMBL/GenBank/DDBJ databases">
        <title>Safari Cat Assemblies.</title>
        <authorList>
            <person name="Bredemeyer K.R."/>
            <person name="Murphy W.J."/>
        </authorList>
    </citation>
    <scope>NUCLEOTIDE SEQUENCE [LARGE SCALE GENOMIC DNA]</scope>
</reference>
<feature type="compositionally biased region" description="Basic residues" evidence="1">
    <location>
        <begin position="623"/>
        <end position="633"/>
    </location>
</feature>
<dbReference type="PANTHER" id="PTHR12484">
    <property type="entry name" value="B-LYMPHOCYTE ANTIGEN-RELATED"/>
    <property type="match status" value="1"/>
</dbReference>
<reference evidence="2" key="2">
    <citation type="submission" date="2025-08" db="UniProtKB">
        <authorList>
            <consortium name="Ensembl"/>
        </authorList>
    </citation>
    <scope>IDENTIFICATION</scope>
    <source>
        <strain evidence="2">breed Abyssinian</strain>
    </source>
</reference>
<feature type="region of interest" description="Disordered" evidence="1">
    <location>
        <begin position="489"/>
        <end position="734"/>
    </location>
</feature>
<dbReference type="Proteomes" id="UP000823872">
    <property type="component" value="Chromosome X"/>
</dbReference>
<evidence type="ECO:0000313" key="2">
    <source>
        <dbReference type="Ensembl" id="ENSFCTP00005002073.1"/>
    </source>
</evidence>
<accession>A0ABI7VVJ2</accession>
<feature type="compositionally biased region" description="Pro residues" evidence="1">
    <location>
        <begin position="489"/>
        <end position="503"/>
    </location>
</feature>
<feature type="compositionally biased region" description="Low complexity" evidence="1">
    <location>
        <begin position="555"/>
        <end position="569"/>
    </location>
</feature>
<sequence>MAAATIVHDTSEAVELCPPYGLYLKPITKMTISVALPQLKQPGKSISNWEVMERLKAMVQHHQFSTLRISKSTMDFIRFEGEVENRSLVKAFLACLDGKTIKLSGFSDILKVRAAEFRIDFPTRHDWDSFFRDAKDMNETLPGERPDTIHLEGLPCKWFALKDSGSEKPSEEVLVKVFEKFGAIRNVDIPMLDPYREEMTGRNFHTFSFGGHLNFEAYVQYREYVGFIQAMSALRGMKLMYKGEDGKAVACNIKVSFDSTKHLSDASIKKRQLERQKLQELEQQREEQKRREKEAEERQRAEERKQKELEELERERKREEKVRRREQKQRDRELRRQQKKLEKQQAEEQRKLHEKIRLEERKLLLAQRNLQSIRLVAELLSRAKAVKLQEQEHREEALRLQRLEERRRLQEAELRRVEEEKERALGLQRRERELRERLLTILLSRKPDEPPARDELGVAHADLLQPVLDILHTVSAGCAGAAAALHPLGAPPAPGAPKQTPPRPDADSAPRGVNGSLAEGAPCREGVGARRGAADDGSPDKRCPGVLACIPDNNQQPKAAPAAAACEQSAPRKDARSEQDKCNREPSGGRGRASGGRGDDDRHQRERSRPRRAGSRDDARTPRKERRRHRKHARPDDSPPRRSASPERARARRSHSRERSSRRERSRDRRGGSGRKRSRHRRGDRDRSRSGSPGRHRSTWNSFNFTTSLAITESAPAGGGGDQCAATAPFLSRL</sequence>
<reference evidence="2" key="3">
    <citation type="submission" date="2025-09" db="UniProtKB">
        <authorList>
            <consortium name="Ensembl"/>
        </authorList>
    </citation>
    <scope>IDENTIFICATION</scope>
    <source>
        <strain evidence="2">breed Abyssinian</strain>
    </source>
</reference>
<evidence type="ECO:0000313" key="3">
    <source>
        <dbReference type="Proteomes" id="UP000823872"/>
    </source>
</evidence>